<name>A0A218VR69_PUNGR</name>
<feature type="region of interest" description="Disordered" evidence="1">
    <location>
        <begin position="109"/>
        <end position="142"/>
    </location>
</feature>
<dbReference type="EMBL" id="MTKT01006319">
    <property type="protein sequence ID" value="OWM62995.1"/>
    <property type="molecule type" value="Genomic_DNA"/>
</dbReference>
<accession>A0A218VR69</accession>
<comment type="caution">
    <text evidence="2">The sequence shown here is derived from an EMBL/GenBank/DDBJ whole genome shotgun (WGS) entry which is preliminary data.</text>
</comment>
<dbReference type="EMBL" id="PGOL01000571">
    <property type="protein sequence ID" value="PKI67917.1"/>
    <property type="molecule type" value="Genomic_DNA"/>
</dbReference>
<reference evidence="3 5" key="3">
    <citation type="submission" date="2017-11" db="EMBL/GenBank/DDBJ databases">
        <title>De-novo sequencing of pomegranate (Punica granatum L.) genome.</title>
        <authorList>
            <person name="Akparov Z."/>
            <person name="Amiraslanov A."/>
            <person name="Hajiyeva S."/>
            <person name="Abbasov M."/>
            <person name="Kaur K."/>
            <person name="Hamwieh A."/>
            <person name="Solovyev V."/>
            <person name="Salamov A."/>
            <person name="Braich B."/>
            <person name="Kosarev P."/>
            <person name="Mahmoud A."/>
            <person name="Hajiyev E."/>
            <person name="Babayeva S."/>
            <person name="Izzatullayeva V."/>
            <person name="Mammadov A."/>
            <person name="Mammadov A."/>
            <person name="Sharifova S."/>
            <person name="Ojaghi J."/>
            <person name="Eynullazada K."/>
            <person name="Bayramov B."/>
            <person name="Abdulazimova A."/>
            <person name="Shahmuradov I."/>
        </authorList>
    </citation>
    <scope>NUCLEOTIDE SEQUENCE [LARGE SCALE GENOMIC DNA]</scope>
    <source>
        <strain evidence="3">AG2017</strain>
        <strain evidence="5">cv. AG2017</strain>
        <tissue evidence="3">Leaf</tissue>
    </source>
</reference>
<evidence type="ECO:0000313" key="2">
    <source>
        <dbReference type="EMBL" id="OWM62995.1"/>
    </source>
</evidence>
<protein>
    <submittedName>
        <fullName evidence="2">Uncharacterized protein</fullName>
    </submittedName>
</protein>
<evidence type="ECO:0000256" key="1">
    <source>
        <dbReference type="SAM" id="MobiDB-lite"/>
    </source>
</evidence>
<dbReference type="AlphaFoldDB" id="A0A218VR69"/>
<evidence type="ECO:0000313" key="5">
    <source>
        <dbReference type="Proteomes" id="UP000233551"/>
    </source>
</evidence>
<reference evidence="4" key="1">
    <citation type="journal article" date="2017" name="Plant J.">
        <title>The pomegranate (Punica granatum L.) genome and the genomics of punicalagin biosynthesis.</title>
        <authorList>
            <person name="Qin G."/>
            <person name="Xu C."/>
            <person name="Ming R."/>
            <person name="Tang H."/>
            <person name="Guyot R."/>
            <person name="Kramer E.M."/>
            <person name="Hu Y."/>
            <person name="Yi X."/>
            <person name="Qi Y."/>
            <person name="Xu X."/>
            <person name="Gao Z."/>
            <person name="Pan H."/>
            <person name="Jian J."/>
            <person name="Tian Y."/>
            <person name="Yue Z."/>
            <person name="Xu Y."/>
        </authorList>
    </citation>
    <scope>NUCLEOTIDE SEQUENCE [LARGE SCALE GENOMIC DNA]</scope>
    <source>
        <strain evidence="4">cv. Dabenzi</strain>
    </source>
</reference>
<evidence type="ECO:0000313" key="3">
    <source>
        <dbReference type="EMBL" id="PKI67917.1"/>
    </source>
</evidence>
<keyword evidence="5" id="KW-1185">Reference proteome</keyword>
<reference evidence="2" key="2">
    <citation type="submission" date="2017-06" db="EMBL/GenBank/DDBJ databases">
        <title>The pomegranate genome and the genomics of punicalagin biosynthesis.</title>
        <authorList>
            <person name="Xu C."/>
        </authorList>
    </citation>
    <scope>NUCLEOTIDE SEQUENCE [LARGE SCALE GENOMIC DNA]</scope>
    <source>
        <tissue evidence="2">Fresh leaf</tissue>
    </source>
</reference>
<sequence>MANYYASDSDYGRRHDRTEPSTYGRSYERADPSVYGRSQEYTDPRLAYGGYDQTYGSDRNSGTYPASTHASGWSTTKEYDTHGGNRRSHKATPKFDEYVTKMAKEYIRPTRSDSLASSYQRSSSPSKYGDYGSKESYKPGGYPVRGENYDAFSNNHNNSVVPTYASNGVSRPSHGSWNTSSGHHSGQLSNPTNDIGTAVRFLEEASKTVAPGSRIAETTSKVNSYVERRESVEPAKRYGSYNNLFVRR</sequence>
<feature type="compositionally biased region" description="Low complexity" evidence="1">
    <location>
        <begin position="112"/>
        <end position="126"/>
    </location>
</feature>
<evidence type="ECO:0000313" key="4">
    <source>
        <dbReference type="Proteomes" id="UP000197138"/>
    </source>
</evidence>
<gene>
    <name evidence="2" type="ORF">CDL15_Pgr020289</name>
    <name evidence="3" type="ORF">CRG98_011513</name>
</gene>
<dbReference type="Proteomes" id="UP000233551">
    <property type="component" value="Unassembled WGS sequence"/>
</dbReference>
<proteinExistence type="predicted"/>
<feature type="region of interest" description="Disordered" evidence="1">
    <location>
        <begin position="1"/>
        <end position="96"/>
    </location>
</feature>
<dbReference type="Proteomes" id="UP000197138">
    <property type="component" value="Unassembled WGS sequence"/>
</dbReference>
<organism evidence="2 4">
    <name type="scientific">Punica granatum</name>
    <name type="common">Pomegranate</name>
    <dbReference type="NCBI Taxonomy" id="22663"/>
    <lineage>
        <taxon>Eukaryota</taxon>
        <taxon>Viridiplantae</taxon>
        <taxon>Streptophyta</taxon>
        <taxon>Embryophyta</taxon>
        <taxon>Tracheophyta</taxon>
        <taxon>Spermatophyta</taxon>
        <taxon>Magnoliopsida</taxon>
        <taxon>eudicotyledons</taxon>
        <taxon>Gunneridae</taxon>
        <taxon>Pentapetalae</taxon>
        <taxon>rosids</taxon>
        <taxon>malvids</taxon>
        <taxon>Myrtales</taxon>
        <taxon>Lythraceae</taxon>
        <taxon>Punica</taxon>
    </lineage>
</organism>
<feature type="compositionally biased region" description="Polar residues" evidence="1">
    <location>
        <begin position="54"/>
        <end position="76"/>
    </location>
</feature>
<feature type="region of interest" description="Disordered" evidence="1">
    <location>
        <begin position="162"/>
        <end position="194"/>
    </location>
</feature>
<feature type="compositionally biased region" description="Basic and acidic residues" evidence="1">
    <location>
        <begin position="10"/>
        <end position="19"/>
    </location>
</feature>